<dbReference type="EMBL" id="JABANO010006818">
    <property type="protein sequence ID" value="KAF4751156.1"/>
    <property type="molecule type" value="Genomic_DNA"/>
</dbReference>
<dbReference type="EMBL" id="JABANM010023252">
    <property type="protein sequence ID" value="KAF4718203.1"/>
    <property type="molecule type" value="Genomic_DNA"/>
</dbReference>
<evidence type="ECO:0000313" key="3">
    <source>
        <dbReference type="EMBL" id="KAF4751156.1"/>
    </source>
</evidence>
<keyword evidence="3" id="KW-0808">Transferase</keyword>
<keyword evidence="1" id="KW-0732">Signal</keyword>
<protein>
    <submittedName>
        <fullName evidence="3">Phosphatidylinositol kinase- protein kinase tor1</fullName>
    </submittedName>
</protein>
<organism evidence="3 4">
    <name type="scientific">Perkinsus olseni</name>
    <name type="common">Perkinsus atlanticus</name>
    <dbReference type="NCBI Taxonomy" id="32597"/>
    <lineage>
        <taxon>Eukaryota</taxon>
        <taxon>Sar</taxon>
        <taxon>Alveolata</taxon>
        <taxon>Perkinsozoa</taxon>
        <taxon>Perkinsea</taxon>
        <taxon>Perkinsida</taxon>
        <taxon>Perkinsidae</taxon>
        <taxon>Perkinsus</taxon>
    </lineage>
</organism>
<feature type="non-terminal residue" evidence="3">
    <location>
        <position position="1"/>
    </location>
</feature>
<comment type="caution">
    <text evidence="3">The sequence shown here is derived from an EMBL/GenBank/DDBJ whole genome shotgun (WGS) entry which is preliminary data.</text>
</comment>
<accession>A0A7J6U342</accession>
<evidence type="ECO:0000313" key="5">
    <source>
        <dbReference type="Proteomes" id="UP000574390"/>
    </source>
</evidence>
<dbReference type="GO" id="GO:0016301">
    <property type="term" value="F:kinase activity"/>
    <property type="evidence" value="ECO:0007669"/>
    <property type="project" value="UniProtKB-KW"/>
</dbReference>
<proteinExistence type="predicted"/>
<name>A0A7J6U342_PEROL</name>
<feature type="chain" id="PRO_5036205860" evidence="1">
    <location>
        <begin position="39"/>
        <end position="405"/>
    </location>
</feature>
<keyword evidence="3" id="KW-0418">Kinase</keyword>
<evidence type="ECO:0000256" key="1">
    <source>
        <dbReference type="SAM" id="SignalP"/>
    </source>
</evidence>
<reference evidence="4 5" key="1">
    <citation type="submission" date="2020-04" db="EMBL/GenBank/DDBJ databases">
        <title>Perkinsus olseni comparative genomics.</title>
        <authorList>
            <person name="Bogema D.R."/>
        </authorList>
    </citation>
    <scope>NUCLEOTIDE SEQUENCE [LARGE SCALE GENOMIC DNA]</scope>
    <source>
        <strain evidence="2">ATCC PRA-205</strain>
        <strain evidence="3 4">ATCC PRA-207</strain>
    </source>
</reference>
<keyword evidence="4" id="KW-1185">Reference proteome</keyword>
<gene>
    <name evidence="3" type="primary">TOR1_12</name>
    <name evidence="2" type="synonym">TOR1_11</name>
    <name evidence="2" type="ORF">FOZ62_027988</name>
    <name evidence="3" type="ORF">FOZ63_033407</name>
</gene>
<dbReference type="AlphaFoldDB" id="A0A7J6U342"/>
<feature type="signal peptide" evidence="1">
    <location>
        <begin position="1"/>
        <end position="38"/>
    </location>
</feature>
<evidence type="ECO:0000313" key="2">
    <source>
        <dbReference type="EMBL" id="KAF4718203.1"/>
    </source>
</evidence>
<dbReference type="Proteomes" id="UP000553632">
    <property type="component" value="Unassembled WGS sequence"/>
</dbReference>
<dbReference type="Proteomes" id="UP000574390">
    <property type="component" value="Unassembled WGS sequence"/>
</dbReference>
<evidence type="ECO:0000313" key="4">
    <source>
        <dbReference type="Proteomes" id="UP000553632"/>
    </source>
</evidence>
<sequence length="405" mass="43952">MVSSAAAMLRPRKMRSNRLHRNLSLLVLVTQVVTPLSAEPLTVTADYPAGCLEGPGAAEGSIIDTVLRHSCIYIKRGVNSDGVYQDSGGILLASNYPHTGEGTMKIQINFINHSSAPVTVEISGRVHFSFWFEEDVCVKWTMDAGDGILYSHDDLGLTTFKLESGDFAYLTGAADGESPRALYSACYKCGACTPKPLLARVSRVEQAINGGQGRRCVWNYSVLPRRVDAEDFLHGMMDVDGRDKPEQRGFINKARAAMEKHKKRLTGVSSAGPGLGGRPSVLTRQMSRLSLSETPAQGPSSLGFSDLEIIRGLDALAPVRSDGTQAVDQSSSDLLGGVHQDDANVKDIKPCFDAIPPNSQLEAKRYQACLSLKDIAASSPEHFAFYKPVFLQRVWTVILGEGHRI</sequence>